<dbReference type="PANTHER" id="PTHR10984">
    <property type="entry name" value="ENDOPLASMIC RETICULUM-GOLGI INTERMEDIATE COMPARTMENT PROTEIN"/>
    <property type="match status" value="1"/>
</dbReference>
<keyword evidence="6 9" id="KW-1133">Transmembrane helix</keyword>
<evidence type="ECO:0000259" key="11">
    <source>
        <dbReference type="Pfam" id="PF13850"/>
    </source>
</evidence>
<evidence type="ECO:0000313" key="12">
    <source>
        <dbReference type="EMBL" id="KAF9543399.1"/>
    </source>
</evidence>
<comment type="caution">
    <text evidence="12">The sequence shown here is derived from an EMBL/GenBank/DDBJ whole genome shotgun (WGS) entry which is preliminary data.</text>
</comment>
<dbReference type="InterPro" id="IPR007599">
    <property type="entry name" value="DER1"/>
</dbReference>
<feature type="transmembrane region" description="Helical" evidence="9">
    <location>
        <begin position="642"/>
        <end position="665"/>
    </location>
</feature>
<dbReference type="GO" id="GO:0033554">
    <property type="term" value="P:cellular response to stress"/>
    <property type="evidence" value="ECO:0007669"/>
    <property type="project" value="UniProtKB-ARBA"/>
</dbReference>
<dbReference type="Proteomes" id="UP000723463">
    <property type="component" value="Unassembled WGS sequence"/>
</dbReference>
<dbReference type="EMBL" id="JAAAXW010000114">
    <property type="protein sequence ID" value="KAF9543399.1"/>
    <property type="molecule type" value="Genomic_DNA"/>
</dbReference>
<feature type="domain" description="Endoplasmic reticulum vesicle transporter C-terminal" evidence="10">
    <location>
        <begin position="437"/>
        <end position="661"/>
    </location>
</feature>
<reference evidence="12" key="1">
    <citation type="journal article" date="2020" name="Fungal Divers.">
        <title>Resolving the Mortierellaceae phylogeny through synthesis of multi-gene phylogenetics and phylogenomics.</title>
        <authorList>
            <person name="Vandepol N."/>
            <person name="Liber J."/>
            <person name="Desiro A."/>
            <person name="Na H."/>
            <person name="Kennedy M."/>
            <person name="Barry K."/>
            <person name="Grigoriev I.V."/>
            <person name="Miller A.N."/>
            <person name="O'Donnell K."/>
            <person name="Stajich J.E."/>
            <person name="Bonito G."/>
        </authorList>
    </citation>
    <scope>NUCLEOTIDE SEQUENCE</scope>
    <source>
        <strain evidence="12">NRRL 2591</strain>
    </source>
</reference>
<dbReference type="PANTHER" id="PTHR10984:SF25">
    <property type="entry name" value="ENDOPLASMIC RETICULUM-GOLGI INTERMEDIATE COMPARTMENT PROTEIN 3"/>
    <property type="match status" value="1"/>
</dbReference>
<dbReference type="GO" id="GO:0000139">
    <property type="term" value="C:Golgi membrane"/>
    <property type="evidence" value="ECO:0007669"/>
    <property type="project" value="TreeGrafter"/>
</dbReference>
<keyword evidence="7 9" id="KW-0472">Membrane</keyword>
<comment type="similarity">
    <text evidence="3">Belongs to the derlin family.</text>
</comment>
<keyword evidence="5" id="KW-0256">Endoplasmic reticulum</keyword>
<evidence type="ECO:0000256" key="9">
    <source>
        <dbReference type="SAM" id="Phobius"/>
    </source>
</evidence>
<dbReference type="GO" id="GO:0005789">
    <property type="term" value="C:endoplasmic reticulum membrane"/>
    <property type="evidence" value="ECO:0007669"/>
    <property type="project" value="UniProtKB-SubCell"/>
</dbReference>
<feature type="transmembrane region" description="Helical" evidence="9">
    <location>
        <begin position="59"/>
        <end position="78"/>
    </location>
</feature>
<dbReference type="GO" id="GO:0006890">
    <property type="term" value="P:retrograde vesicle-mediated transport, Golgi to endoplasmic reticulum"/>
    <property type="evidence" value="ECO:0007669"/>
    <property type="project" value="TreeGrafter"/>
</dbReference>
<proteinExistence type="inferred from homology"/>
<sequence length="681" mass="76598">MAIPIETWYYDVPIVTRLFATGAALVALAVQTGFTNAFQLYFNYQLVIYQHQYWRPITTFLYFGPLGLDFVFHMFFLVRYSRMLEEGSFYGRTMDYAWMLFLSAISLLCLSPFVAMPFLGSPLAFTLVYIWSRRNPSIPLNFLGLFVFTAPYLPWVLLGFTLLLNSHFPTGDLMGIAVGHIYYFFEDVWPKEQASGGRRYLQTPSFLTRQRGVNISAELQDEDLPEQANTEQSEHYPENEQSETTASATTLPSASGSPSSAGGADSGTSATTTALESGPRVETRNRPNASAHDQMAQTKLSRFKQFDAYAKTLDDFRVKTSTGAAVTMASAVIILILFFGELFNYRAIHVESSLVVDSGRKEKMDIDFDISFRKIPCYILTLDVMDVAGEHQADVAHSIYKTQLAPDGTELKHEKTEHLGDTGPDPKVVGENYCGECYGAQKPESGCCNTCEDVRKAYEASGWSFNHAETIEQCTREGYLDKIKEQANQGCRIRGKVTVNKVAGNFHVAPGRSFQKGNAHVHDIQQYLEQGLDFSHQIEHLSFGEKVPNVHNPLDDTKAENTEGLFMFQYYLKVVGTRYYYLDKMPVFTNQFSVTQYNRNLQYKNAWGQVQAPNGLPGVFFNFDISPMLVIQKEERRSFTSFLTGVCAIVGGIFTVAGLLDGAIWRAERTLKKKMELGKAF</sequence>
<dbReference type="AlphaFoldDB" id="A0A9P6K258"/>
<feature type="transmembrane region" description="Helical" evidence="9">
    <location>
        <begin position="98"/>
        <end position="130"/>
    </location>
</feature>
<organism evidence="12 13">
    <name type="scientific">Mortierella hygrophila</name>
    <dbReference type="NCBI Taxonomy" id="979708"/>
    <lineage>
        <taxon>Eukaryota</taxon>
        <taxon>Fungi</taxon>
        <taxon>Fungi incertae sedis</taxon>
        <taxon>Mucoromycota</taxon>
        <taxon>Mortierellomycotina</taxon>
        <taxon>Mortierellomycetes</taxon>
        <taxon>Mortierellales</taxon>
        <taxon>Mortierellaceae</taxon>
        <taxon>Mortierella</taxon>
    </lineage>
</organism>
<evidence type="ECO:0000256" key="7">
    <source>
        <dbReference type="ARBA" id="ARBA00023136"/>
    </source>
</evidence>
<feature type="transmembrane region" description="Helical" evidence="9">
    <location>
        <begin position="323"/>
        <end position="343"/>
    </location>
</feature>
<dbReference type="FunFam" id="1.20.1540.10:FF:000016">
    <property type="entry name" value="Derlin"/>
    <property type="match status" value="1"/>
</dbReference>
<dbReference type="GO" id="GO:0030134">
    <property type="term" value="C:COPII-coated ER to Golgi transport vesicle"/>
    <property type="evidence" value="ECO:0007669"/>
    <property type="project" value="TreeGrafter"/>
</dbReference>
<gene>
    <name evidence="12" type="primary">ERGIC3</name>
    <name evidence="12" type="ORF">EC957_000910</name>
</gene>
<dbReference type="InterPro" id="IPR039542">
    <property type="entry name" value="Erv_N"/>
</dbReference>
<dbReference type="GO" id="GO:0051603">
    <property type="term" value="P:proteolysis involved in protein catabolic process"/>
    <property type="evidence" value="ECO:0007669"/>
    <property type="project" value="UniProtKB-ARBA"/>
</dbReference>
<accession>A0A9P6K258</accession>
<evidence type="ECO:0000256" key="8">
    <source>
        <dbReference type="SAM" id="MobiDB-lite"/>
    </source>
</evidence>
<protein>
    <submittedName>
        <fullName evidence="12">Endoplasmic reticulum-Golgi intermediate compartment protein 3</fullName>
    </submittedName>
</protein>
<evidence type="ECO:0000256" key="1">
    <source>
        <dbReference type="ARBA" id="ARBA00004477"/>
    </source>
</evidence>
<feature type="transmembrane region" description="Helical" evidence="9">
    <location>
        <begin position="18"/>
        <end position="38"/>
    </location>
</feature>
<feature type="domain" description="Endoplasmic reticulum vesicle transporter N-terminal" evidence="11">
    <location>
        <begin position="303"/>
        <end position="392"/>
    </location>
</feature>
<keyword evidence="4 9" id="KW-0812">Transmembrane</keyword>
<comment type="similarity">
    <text evidence="2">Belongs to the ERGIC family.</text>
</comment>
<evidence type="ECO:0000256" key="4">
    <source>
        <dbReference type="ARBA" id="ARBA00022692"/>
    </source>
</evidence>
<evidence type="ECO:0000259" key="10">
    <source>
        <dbReference type="Pfam" id="PF07970"/>
    </source>
</evidence>
<dbReference type="GO" id="GO:0006888">
    <property type="term" value="P:endoplasmic reticulum to Golgi vesicle-mediated transport"/>
    <property type="evidence" value="ECO:0007669"/>
    <property type="project" value="TreeGrafter"/>
</dbReference>
<evidence type="ECO:0000256" key="2">
    <source>
        <dbReference type="ARBA" id="ARBA00005648"/>
    </source>
</evidence>
<evidence type="ECO:0000256" key="5">
    <source>
        <dbReference type="ARBA" id="ARBA00022824"/>
    </source>
</evidence>
<feature type="transmembrane region" description="Helical" evidence="9">
    <location>
        <begin position="142"/>
        <end position="162"/>
    </location>
</feature>
<evidence type="ECO:0000256" key="3">
    <source>
        <dbReference type="ARBA" id="ARBA00008917"/>
    </source>
</evidence>
<feature type="region of interest" description="Disordered" evidence="8">
    <location>
        <begin position="217"/>
        <end position="296"/>
    </location>
</feature>
<name>A0A9P6K258_9FUNG</name>
<dbReference type="Pfam" id="PF13850">
    <property type="entry name" value="ERGIC_N"/>
    <property type="match status" value="1"/>
</dbReference>
<comment type="subcellular location">
    <subcellularLocation>
        <location evidence="1">Endoplasmic reticulum membrane</location>
        <topology evidence="1">Multi-pass membrane protein</topology>
    </subcellularLocation>
</comment>
<evidence type="ECO:0000313" key="13">
    <source>
        <dbReference type="Proteomes" id="UP000723463"/>
    </source>
</evidence>
<dbReference type="InterPro" id="IPR045888">
    <property type="entry name" value="Erv"/>
</dbReference>
<dbReference type="Pfam" id="PF07970">
    <property type="entry name" value="COPIIcoated_ERV"/>
    <property type="match status" value="1"/>
</dbReference>
<dbReference type="InterPro" id="IPR012936">
    <property type="entry name" value="Erv_C"/>
</dbReference>
<dbReference type="InterPro" id="IPR035952">
    <property type="entry name" value="Rhomboid-like_sf"/>
</dbReference>
<feature type="compositionally biased region" description="Low complexity" evidence="8">
    <location>
        <begin position="244"/>
        <end position="275"/>
    </location>
</feature>
<evidence type="ECO:0000256" key="6">
    <source>
        <dbReference type="ARBA" id="ARBA00022989"/>
    </source>
</evidence>
<dbReference type="Pfam" id="PF04511">
    <property type="entry name" value="DER1"/>
    <property type="match status" value="1"/>
</dbReference>
<keyword evidence="13" id="KW-1185">Reference proteome</keyword>
<dbReference type="SUPFAM" id="SSF144091">
    <property type="entry name" value="Rhomboid-like"/>
    <property type="match status" value="1"/>
</dbReference>